<feature type="region of interest" description="Disordered" evidence="1">
    <location>
        <begin position="35"/>
        <end position="56"/>
    </location>
</feature>
<reference evidence="2 3" key="1">
    <citation type="journal article" date="2013" name="PLoS ONE">
        <title>Predicting the Proteins of Angomonas deanei, Strigomonas culicis and Their Respective Endosymbionts Reveals New Aspects of the Trypanosomatidae Family.</title>
        <authorList>
            <person name="Motta M.C."/>
            <person name="Martins A.C."/>
            <person name="de Souza S.S."/>
            <person name="Catta-Preta C.M."/>
            <person name="Silva R."/>
            <person name="Klein C.C."/>
            <person name="de Almeida L.G."/>
            <person name="de Lima Cunha O."/>
            <person name="Ciapina L.P."/>
            <person name="Brocchi M."/>
            <person name="Colabardini A.C."/>
            <person name="de Araujo Lima B."/>
            <person name="Machado C.R."/>
            <person name="de Almeida Soares C.M."/>
            <person name="Probst C.M."/>
            <person name="de Menezes C.B."/>
            <person name="Thompson C.E."/>
            <person name="Bartholomeu D.C."/>
            <person name="Gradia D.F."/>
            <person name="Pavoni D.P."/>
            <person name="Grisard E.C."/>
            <person name="Fantinatti-Garboggini F."/>
            <person name="Marchini F.K."/>
            <person name="Rodrigues-Luiz G.F."/>
            <person name="Wagner G."/>
            <person name="Goldman G.H."/>
            <person name="Fietto J.L."/>
            <person name="Elias M.C."/>
            <person name="Goldman M.H."/>
            <person name="Sagot M.F."/>
            <person name="Pereira M."/>
            <person name="Stoco P.H."/>
            <person name="de Mendonca-Neto R.P."/>
            <person name="Teixeira S.M."/>
            <person name="Maciel T.E."/>
            <person name="de Oliveira Mendes T.A."/>
            <person name="Urmenyi T.P."/>
            <person name="de Souza W."/>
            <person name="Schenkman S."/>
            <person name="de Vasconcelos A.T."/>
        </authorList>
    </citation>
    <scope>NUCLEOTIDE SEQUENCE [LARGE SCALE GENOMIC DNA]</scope>
</reference>
<dbReference type="Proteomes" id="UP000015354">
    <property type="component" value="Unassembled WGS sequence"/>
</dbReference>
<accession>S9THK5</accession>
<sequence>MHVLLLQLLKPTTPLCEPRMAPKCSAATSAHRCGAHSSGTAAPPPAAPAPPRVLSSTPTPWRWCILSRKTAARAHTKMPIKMLEEHAHFNRGSTSMSALSSTWKLSVSPLPCPVALCAGTGSRAESIAAPRCRIRRAVRDALAQVVKRQNRNSKQRSRMSQLKMESGRQQERCGREV</sequence>
<proteinExistence type="predicted"/>
<feature type="compositionally biased region" description="Basic and acidic residues" evidence="1">
    <location>
        <begin position="165"/>
        <end position="177"/>
    </location>
</feature>
<evidence type="ECO:0000256" key="1">
    <source>
        <dbReference type="SAM" id="MobiDB-lite"/>
    </source>
</evidence>
<feature type="region of interest" description="Disordered" evidence="1">
    <location>
        <begin position="146"/>
        <end position="177"/>
    </location>
</feature>
<gene>
    <name evidence="2" type="ORF">STCU_11317</name>
</gene>
<feature type="compositionally biased region" description="Basic residues" evidence="1">
    <location>
        <begin position="148"/>
        <end position="157"/>
    </location>
</feature>
<protein>
    <submittedName>
        <fullName evidence="2">Uncharacterized protein</fullName>
    </submittedName>
</protein>
<evidence type="ECO:0000313" key="3">
    <source>
        <dbReference type="Proteomes" id="UP000015354"/>
    </source>
</evidence>
<evidence type="ECO:0000313" key="2">
    <source>
        <dbReference type="EMBL" id="EPY16399.1"/>
    </source>
</evidence>
<keyword evidence="3" id="KW-1185">Reference proteome</keyword>
<dbReference type="AlphaFoldDB" id="S9THK5"/>
<organism evidence="2 3">
    <name type="scientific">Strigomonas culicis</name>
    <dbReference type="NCBI Taxonomy" id="28005"/>
    <lineage>
        <taxon>Eukaryota</taxon>
        <taxon>Discoba</taxon>
        <taxon>Euglenozoa</taxon>
        <taxon>Kinetoplastea</taxon>
        <taxon>Metakinetoplastina</taxon>
        <taxon>Trypanosomatida</taxon>
        <taxon>Trypanosomatidae</taxon>
        <taxon>Strigomonadinae</taxon>
        <taxon>Strigomonas</taxon>
    </lineage>
</organism>
<feature type="compositionally biased region" description="Pro residues" evidence="1">
    <location>
        <begin position="42"/>
        <end position="51"/>
    </location>
</feature>
<comment type="caution">
    <text evidence="2">The sequence shown here is derived from an EMBL/GenBank/DDBJ whole genome shotgun (WGS) entry which is preliminary data.</text>
</comment>
<name>S9THK5_9TRYP</name>
<dbReference type="EMBL" id="ATMH01011246">
    <property type="protein sequence ID" value="EPY16399.1"/>
    <property type="molecule type" value="Genomic_DNA"/>
</dbReference>